<evidence type="ECO:0000256" key="7">
    <source>
        <dbReference type="ARBA" id="ARBA00023224"/>
    </source>
</evidence>
<protein>
    <recommendedName>
        <fullName evidence="10">G-protein coupled receptors family 1 profile domain-containing protein</fullName>
    </recommendedName>
</protein>
<evidence type="ECO:0000256" key="5">
    <source>
        <dbReference type="ARBA" id="ARBA00023136"/>
    </source>
</evidence>
<evidence type="ECO:0000256" key="6">
    <source>
        <dbReference type="ARBA" id="ARBA00023170"/>
    </source>
</evidence>
<keyword evidence="7" id="KW-0807">Transducer</keyword>
<feature type="transmembrane region" description="Helical" evidence="9">
    <location>
        <begin position="63"/>
        <end position="83"/>
    </location>
</feature>
<dbReference type="Proteomes" id="UP000054324">
    <property type="component" value="Unassembled WGS sequence"/>
</dbReference>
<dbReference type="RefSeq" id="XP_009175386.1">
    <property type="nucleotide sequence ID" value="XM_009177122.1"/>
</dbReference>
<keyword evidence="2 9" id="KW-0812">Transmembrane</keyword>
<feature type="compositionally biased region" description="Polar residues" evidence="8">
    <location>
        <begin position="295"/>
        <end position="309"/>
    </location>
</feature>
<feature type="compositionally biased region" description="Polar residues" evidence="8">
    <location>
        <begin position="324"/>
        <end position="333"/>
    </location>
</feature>
<feature type="region of interest" description="Disordered" evidence="8">
    <location>
        <begin position="267"/>
        <end position="356"/>
    </location>
</feature>
<dbReference type="GO" id="GO:0004930">
    <property type="term" value="F:G protein-coupled receptor activity"/>
    <property type="evidence" value="ECO:0007669"/>
    <property type="project" value="UniProtKB-KW"/>
</dbReference>
<dbReference type="GO" id="GO:0005886">
    <property type="term" value="C:plasma membrane"/>
    <property type="evidence" value="ECO:0007669"/>
    <property type="project" value="TreeGrafter"/>
</dbReference>
<feature type="region of interest" description="Disordered" evidence="8">
    <location>
        <begin position="518"/>
        <end position="555"/>
    </location>
</feature>
<dbReference type="CTD" id="20324838"/>
<feature type="transmembrane region" description="Helical" evidence="9">
    <location>
        <begin position="177"/>
        <end position="198"/>
    </location>
</feature>
<dbReference type="Pfam" id="PF00001">
    <property type="entry name" value="7tm_1"/>
    <property type="match status" value="1"/>
</dbReference>
<dbReference type="InterPro" id="IPR017452">
    <property type="entry name" value="GPCR_Rhodpsn_7TM"/>
</dbReference>
<evidence type="ECO:0000313" key="12">
    <source>
        <dbReference type="Proteomes" id="UP000054324"/>
    </source>
</evidence>
<dbReference type="AlphaFoldDB" id="A0A074Z1C8"/>
<feature type="compositionally biased region" description="Polar residues" evidence="8">
    <location>
        <begin position="343"/>
        <end position="356"/>
    </location>
</feature>
<evidence type="ECO:0000256" key="9">
    <source>
        <dbReference type="SAM" id="Phobius"/>
    </source>
</evidence>
<feature type="transmembrane region" description="Helical" evidence="9">
    <location>
        <begin position="218"/>
        <end position="242"/>
    </location>
</feature>
<feature type="compositionally biased region" description="Polar residues" evidence="8">
    <location>
        <begin position="532"/>
        <end position="555"/>
    </location>
</feature>
<evidence type="ECO:0000256" key="1">
    <source>
        <dbReference type="ARBA" id="ARBA00004141"/>
    </source>
</evidence>
<reference evidence="11 12" key="1">
    <citation type="submission" date="2013-11" db="EMBL/GenBank/DDBJ databases">
        <title>Opisthorchis viverrini - life in the bile duct.</title>
        <authorList>
            <person name="Young N.D."/>
            <person name="Nagarajan N."/>
            <person name="Lin S.J."/>
            <person name="Korhonen P.K."/>
            <person name="Jex A.R."/>
            <person name="Hall R.S."/>
            <person name="Safavi-Hemami H."/>
            <person name="Kaewkong W."/>
            <person name="Bertrand D."/>
            <person name="Gao S."/>
            <person name="Seet Q."/>
            <person name="Wongkham S."/>
            <person name="Teh B.T."/>
            <person name="Wongkham C."/>
            <person name="Intapan P.M."/>
            <person name="Maleewong W."/>
            <person name="Yang X."/>
            <person name="Hu M."/>
            <person name="Wang Z."/>
            <person name="Hofmann A."/>
            <person name="Sternberg P.W."/>
            <person name="Tan P."/>
            <person name="Wang J."/>
            <person name="Gasser R.B."/>
        </authorList>
    </citation>
    <scope>NUCLEOTIDE SEQUENCE [LARGE SCALE GENOMIC DNA]</scope>
</reference>
<keyword evidence="6" id="KW-0675">Receptor</keyword>
<dbReference type="Gene3D" id="1.20.1070.10">
    <property type="entry name" value="Rhodopsin 7-helix transmembrane proteins"/>
    <property type="match status" value="1"/>
</dbReference>
<name>A0A074Z1C8_OPIVI</name>
<dbReference type="InterPro" id="IPR000276">
    <property type="entry name" value="GPCR_Rhodpsn"/>
</dbReference>
<keyword evidence="3 9" id="KW-1133">Transmembrane helix</keyword>
<dbReference type="PROSITE" id="PS50262">
    <property type="entry name" value="G_PROTEIN_RECEP_F1_2"/>
    <property type="match status" value="1"/>
</dbReference>
<feature type="transmembrane region" description="Helical" evidence="9">
    <location>
        <begin position="362"/>
        <end position="384"/>
    </location>
</feature>
<dbReference type="KEGG" id="ovi:T265_10670"/>
<proteinExistence type="predicted"/>
<evidence type="ECO:0000259" key="10">
    <source>
        <dbReference type="PROSITE" id="PS50262"/>
    </source>
</evidence>
<keyword evidence="12" id="KW-1185">Reference proteome</keyword>
<accession>A0A074Z1C8</accession>
<evidence type="ECO:0000256" key="3">
    <source>
        <dbReference type="ARBA" id="ARBA00022989"/>
    </source>
</evidence>
<feature type="compositionally biased region" description="Polar residues" evidence="8">
    <location>
        <begin position="267"/>
        <end position="276"/>
    </location>
</feature>
<dbReference type="GeneID" id="20324838"/>
<keyword evidence="4" id="KW-0297">G-protein coupled receptor</keyword>
<evidence type="ECO:0000256" key="4">
    <source>
        <dbReference type="ARBA" id="ARBA00023040"/>
    </source>
</evidence>
<evidence type="ECO:0000313" key="11">
    <source>
        <dbReference type="EMBL" id="KER20861.1"/>
    </source>
</evidence>
<gene>
    <name evidence="11" type="ORF">T265_10670</name>
</gene>
<comment type="subcellular location">
    <subcellularLocation>
        <location evidence="1">Membrane</location>
        <topology evidence="1">Multi-pass membrane protein</topology>
    </subcellularLocation>
</comment>
<keyword evidence="5 9" id="KW-0472">Membrane</keyword>
<feature type="transmembrane region" description="Helical" evidence="9">
    <location>
        <begin position="95"/>
        <end position="114"/>
    </location>
</feature>
<feature type="domain" description="G-protein coupled receptors family 1 profile" evidence="10">
    <location>
        <begin position="75"/>
        <end position="372"/>
    </location>
</feature>
<dbReference type="PANTHER" id="PTHR24243:SF233">
    <property type="entry name" value="THYROTROPIN-RELEASING HORMONE RECEPTOR"/>
    <property type="match status" value="1"/>
</dbReference>
<organism evidence="11 12">
    <name type="scientific">Opisthorchis viverrini</name>
    <name type="common">Southeast Asian liver fluke</name>
    <dbReference type="NCBI Taxonomy" id="6198"/>
    <lineage>
        <taxon>Eukaryota</taxon>
        <taxon>Metazoa</taxon>
        <taxon>Spiralia</taxon>
        <taxon>Lophotrochozoa</taxon>
        <taxon>Platyhelminthes</taxon>
        <taxon>Trematoda</taxon>
        <taxon>Digenea</taxon>
        <taxon>Opisthorchiida</taxon>
        <taxon>Opisthorchiata</taxon>
        <taxon>Opisthorchiidae</taxon>
        <taxon>Opisthorchis</taxon>
    </lineage>
</organism>
<evidence type="ECO:0000256" key="2">
    <source>
        <dbReference type="ARBA" id="ARBA00022692"/>
    </source>
</evidence>
<sequence>MIWNFMFPTGIIIAAVFVPFAISTTNSTIAPAPTNLTDVFHRYPTWADLAQNIMPVCLFVDRYVTLVFYIVGFPGNLVSFVVWTSRRVYIGNSAAIYLAAVSLNDIFVLVFALLRDLSRTWSVNVYNPPGACEVKNTLQTAVQYASPLFVLGFTVERWLAIYRPFAIERISSPRRAIYICIGIIVGTIITCSGNAVVFMADNRGECDKRFKQTRAPDVYFASLELVFSFVVPLLVLLFNCLVIRELARIHRADKQLASASARLSTIMPSEDANTAPGTRLGAPFAPSPRPEGIRSSRSSHTDQPYTGSGVTFPLPESKRRSGHVGSNGSQVSRRQSKARDVNIEQNGKRSGQSSPSFRSTTLMLLIVSFYMIITTLLGGILYVLHHMQKFPNPSLSDEEMQTDPDWITYTRLMTIKAFGDEFALSYYAFGFFIYYCTGQNFRNRVHQLLRRLLIFCGFHCKSLSRLGVSEELEFTSAARQRTQRTRATTGVNPRFDDGRAGAGGGGVINAAAELLPSNSSAMNGVPNKSGEDTSLQNHTDSLSHSVSLIPTTAMA</sequence>
<dbReference type="SUPFAM" id="SSF81321">
    <property type="entry name" value="Family A G protein-coupled receptor-like"/>
    <property type="match status" value="1"/>
</dbReference>
<dbReference type="EMBL" id="KL597014">
    <property type="protein sequence ID" value="KER20861.1"/>
    <property type="molecule type" value="Genomic_DNA"/>
</dbReference>
<dbReference type="PANTHER" id="PTHR24243">
    <property type="entry name" value="G-PROTEIN COUPLED RECEPTOR"/>
    <property type="match status" value="1"/>
</dbReference>
<dbReference type="OrthoDB" id="9990906at2759"/>
<evidence type="ECO:0000256" key="8">
    <source>
        <dbReference type="SAM" id="MobiDB-lite"/>
    </source>
</evidence>
<feature type="transmembrane region" description="Helical" evidence="9">
    <location>
        <begin position="422"/>
        <end position="441"/>
    </location>
</feature>